<evidence type="ECO:0000259" key="1">
    <source>
        <dbReference type="Pfam" id="PF12680"/>
    </source>
</evidence>
<protein>
    <submittedName>
        <fullName evidence="2">Ester cyclase</fullName>
    </submittedName>
</protein>
<dbReference type="EMBL" id="CP108057">
    <property type="protein sequence ID" value="WUO50507.1"/>
    <property type="molecule type" value="Genomic_DNA"/>
</dbReference>
<organism evidence="2 3">
    <name type="scientific">Streptomyces goshikiensis</name>
    <dbReference type="NCBI Taxonomy" id="1942"/>
    <lineage>
        <taxon>Bacteria</taxon>
        <taxon>Bacillati</taxon>
        <taxon>Actinomycetota</taxon>
        <taxon>Actinomycetes</taxon>
        <taxon>Kitasatosporales</taxon>
        <taxon>Streptomycetaceae</taxon>
        <taxon>Streptomyces</taxon>
    </lineage>
</organism>
<dbReference type="Pfam" id="PF12680">
    <property type="entry name" value="SnoaL_2"/>
    <property type="match status" value="1"/>
</dbReference>
<dbReference type="InterPro" id="IPR032710">
    <property type="entry name" value="NTF2-like_dom_sf"/>
</dbReference>
<accession>A0ABZ1RWY3</accession>
<reference evidence="2" key="1">
    <citation type="submission" date="2022-10" db="EMBL/GenBank/DDBJ databases">
        <title>The complete genomes of actinobacterial strains from the NBC collection.</title>
        <authorList>
            <person name="Joergensen T.S."/>
            <person name="Alvarez Arevalo M."/>
            <person name="Sterndorff E.B."/>
            <person name="Faurdal D."/>
            <person name="Vuksanovic O."/>
            <person name="Mourched A.-S."/>
            <person name="Charusanti P."/>
            <person name="Shaw S."/>
            <person name="Blin K."/>
            <person name="Weber T."/>
        </authorList>
    </citation>
    <scope>NUCLEOTIDE SEQUENCE</scope>
    <source>
        <strain evidence="2">NBC_00283</strain>
    </source>
</reference>
<sequence length="157" mass="17189">MNLANLAHPKGRMILMSDNDVRQFGIHVYDQWTAMWNGDLDLAEKIMAPEFVLRYAQAGTEAFDDVRTPQQLADIIAAWHQGRRGLRFVTEGSAVVDLALVDGTPTGLVARPYLATVPDEDGRPVARSGTDTLRISGGLISEVWSVSSGAAGRTFYR</sequence>
<dbReference type="Gene3D" id="3.10.450.50">
    <property type="match status" value="1"/>
</dbReference>
<keyword evidence="3" id="KW-1185">Reference proteome</keyword>
<name>A0ABZ1RWY3_9ACTN</name>
<dbReference type="RefSeq" id="WP_328777291.1">
    <property type="nucleotide sequence ID" value="NZ_CP108057.1"/>
</dbReference>
<feature type="domain" description="SnoaL-like" evidence="1">
    <location>
        <begin position="33"/>
        <end position="142"/>
    </location>
</feature>
<proteinExistence type="predicted"/>
<dbReference type="InterPro" id="IPR037401">
    <property type="entry name" value="SnoaL-like"/>
</dbReference>
<gene>
    <name evidence="2" type="ORF">OHU17_34295</name>
</gene>
<evidence type="ECO:0000313" key="2">
    <source>
        <dbReference type="EMBL" id="WUO50507.1"/>
    </source>
</evidence>
<dbReference type="SUPFAM" id="SSF54427">
    <property type="entry name" value="NTF2-like"/>
    <property type="match status" value="1"/>
</dbReference>
<evidence type="ECO:0000313" key="3">
    <source>
        <dbReference type="Proteomes" id="UP001432075"/>
    </source>
</evidence>
<dbReference type="Proteomes" id="UP001432075">
    <property type="component" value="Chromosome"/>
</dbReference>